<proteinExistence type="predicted"/>
<dbReference type="EMBL" id="KV427657">
    <property type="protein sequence ID" value="KZT02021.1"/>
    <property type="molecule type" value="Genomic_DNA"/>
</dbReference>
<dbReference type="Proteomes" id="UP000076871">
    <property type="component" value="Unassembled WGS sequence"/>
</dbReference>
<keyword evidence="2" id="KW-1185">Reference proteome</keyword>
<dbReference type="GeneID" id="63819522"/>
<accession>A0A165C1C0</accession>
<evidence type="ECO:0000313" key="2">
    <source>
        <dbReference type="Proteomes" id="UP000076871"/>
    </source>
</evidence>
<dbReference type="RefSeq" id="XP_040759761.1">
    <property type="nucleotide sequence ID" value="XM_040902491.1"/>
</dbReference>
<sequence length="254" mass="28311">MEQYFSHNFRRLNGGLCGIYPDPFGVQSRRHIGYFRAELGVRTVILNQRIDVTMHLLRHCWTRSAVQIICGSTANKRQWPKCDGLRPPDSLSERMSGLRSCCQPDFRPGSVSCTGRCQSHMTRHAARTGSRNAIVCAIRARRHPTVDHHTHASDAQLTIAPSLSSISLSLGQPVSSTVSPRFKPAMIRTVMDRCGATFPQDQVSSIVNDVLNAVRLPHHSFGNTCDLFHVWNTCPRSRSPDVSPIMAPTFTALH</sequence>
<organism evidence="1 2">
    <name type="scientific">Laetiporus sulphureus 93-53</name>
    <dbReference type="NCBI Taxonomy" id="1314785"/>
    <lineage>
        <taxon>Eukaryota</taxon>
        <taxon>Fungi</taxon>
        <taxon>Dikarya</taxon>
        <taxon>Basidiomycota</taxon>
        <taxon>Agaricomycotina</taxon>
        <taxon>Agaricomycetes</taxon>
        <taxon>Polyporales</taxon>
        <taxon>Laetiporus</taxon>
    </lineage>
</organism>
<gene>
    <name evidence="1" type="ORF">LAESUDRAFT_446107</name>
</gene>
<evidence type="ECO:0000313" key="1">
    <source>
        <dbReference type="EMBL" id="KZT02021.1"/>
    </source>
</evidence>
<reference evidence="1 2" key="1">
    <citation type="journal article" date="2016" name="Mol. Biol. Evol.">
        <title>Comparative Genomics of Early-Diverging Mushroom-Forming Fungi Provides Insights into the Origins of Lignocellulose Decay Capabilities.</title>
        <authorList>
            <person name="Nagy L.G."/>
            <person name="Riley R."/>
            <person name="Tritt A."/>
            <person name="Adam C."/>
            <person name="Daum C."/>
            <person name="Floudas D."/>
            <person name="Sun H."/>
            <person name="Yadav J.S."/>
            <person name="Pangilinan J."/>
            <person name="Larsson K.H."/>
            <person name="Matsuura K."/>
            <person name="Barry K."/>
            <person name="Labutti K."/>
            <person name="Kuo R."/>
            <person name="Ohm R.A."/>
            <person name="Bhattacharya S.S."/>
            <person name="Shirouzu T."/>
            <person name="Yoshinaga Y."/>
            <person name="Martin F.M."/>
            <person name="Grigoriev I.V."/>
            <person name="Hibbett D.S."/>
        </authorList>
    </citation>
    <scope>NUCLEOTIDE SEQUENCE [LARGE SCALE GENOMIC DNA]</scope>
    <source>
        <strain evidence="1 2">93-53</strain>
    </source>
</reference>
<protein>
    <submittedName>
        <fullName evidence="1">Uncharacterized protein</fullName>
    </submittedName>
</protein>
<dbReference type="InParanoid" id="A0A165C1C0"/>
<name>A0A165C1C0_9APHY</name>
<dbReference type="AlphaFoldDB" id="A0A165C1C0"/>